<dbReference type="Pfam" id="PF06985">
    <property type="entry name" value="HET"/>
    <property type="match status" value="1"/>
</dbReference>
<evidence type="ECO:0000313" key="4">
    <source>
        <dbReference type="Proteomes" id="UP001148614"/>
    </source>
</evidence>
<dbReference type="Gene3D" id="3.30.710.10">
    <property type="entry name" value="Potassium Channel Kv1.1, Chain A"/>
    <property type="match status" value="2"/>
</dbReference>
<dbReference type="PANTHER" id="PTHR31758:SF2">
    <property type="entry name" value="BTB_POZ DOMAIN-CONTAINING PROTEIN YLR108C"/>
    <property type="match status" value="1"/>
</dbReference>
<accession>A0A9W8TN88</accession>
<dbReference type="AlphaFoldDB" id="A0A9W8TN88"/>
<sequence>MSSRKSLSARFSKLLHRGPKHGNDESSHEPSNGLCAICSTIGFDGDGHDKETVFSLGFLGDIKQRSSCPFCKLVLDSMQDDRIIHMRPIDHYNTHEVRVFRRGPKMFAIQPLPSFSKILHASDVRGFEKVSASSQIDFEMVKKWLATCEGEHKKCVPNEGPFNVDLSFFRCIDVDDMCITPVPITSRYIALSYKWGDCTPFLLLKPNKDDLFAKDGLTRNWDSIPRTIRDTIDFVRNVGCRYVWIDQLCLIQDDDDDRGTGINAMDLVYEQAYFTILAGSGKDADSGLPGVREGTRSSSRQVTSEVLPGINLVLRHTLEDIVAKSEYHHRGWTFQEYYLSRRKVIFIDDTIYFKCHERSWQELEDGLPVRSDPTTELGQVLHKPSGDVYHILGQLPLNTCFWELLYARALAPDSKDMSSELRSFLNKKLLTPEVSVNKYTTRELKMPSDYVFAMAGVCRRLADYAQCSLLFGIPTPAFDWFLLFYPNQAGLTRRNSFPSWAWAGWYGQVYYSYGSGDITKWTAASTWITWYRREPSGDVALVCDETERRVSRANELFGHLCHVSQTGPSRAIVNEQMDRKYTVLQFWTIAATFALRKIDRDEADKPMWSYGIYWTPTTYQVVGKDDAKCGFVTFDDAASMGDDGRCAELVLLSLSAEKSQAGDAGGSQLDAYSHDDVRQANGLEHLGIYLMTACSAIGTLTIIPCSLSLASSPQRKKRWASHHTARHRNMTMLASIVGNYCLGLRGNIEKEATGLASHYWYEENEYYSALIKSKAQRKHEGDAAPATAFSLSHAATAARATIKAAEQSNEDLSTAIRTLYIDRDPVTFGDIALHLQGYHVTPRDGTHFVRLFADAQFYTLPKLMSRLYEESIFISIGHREFQIPRDTFTGPGNSPNFFSLGFGLFFSSPKDLYPGLDRNDLIRPPSIMPPSVPNRSAETFAELLQILRGYPVHIRDEAHRSSLLMDCRYFNFKALEQKLLPHHISYNQSRRKHEILMRVEDIFKSGISVVNNNSSGDFGNVLGGLFSGWVNYMRPYEDDKQRELILEIGGEATKLHLNIMRAEFFGQIKTRIARLFEVIATKLNLPTTQPLGLLMASGGADSQPPTPGNTPLSEDLVRISLDPEAHITLDGKQYVPDADIEDLSNALATSPSGGMGGGQESPGSSVAASLGPSRKRRRIDASSQPPEEWVVRTGQWRLRIQSAKNGKSVVECVLVAVKLDAYSVEQTRNAQRDFLLA</sequence>
<dbReference type="InterPro" id="IPR011333">
    <property type="entry name" value="SKP1/BTB/POZ_sf"/>
</dbReference>
<dbReference type="InterPro" id="IPR010730">
    <property type="entry name" value="HET"/>
</dbReference>
<dbReference type="VEuPathDB" id="FungiDB:F4678DRAFT_35750"/>
<dbReference type="PANTHER" id="PTHR31758">
    <property type="entry name" value="BTB/POZ DOMAIN-CONTAINING PROTEIN YLR108C"/>
    <property type="match status" value="1"/>
</dbReference>
<feature type="domain" description="Heterokaryon incompatibility" evidence="2">
    <location>
        <begin position="188"/>
        <end position="336"/>
    </location>
</feature>
<organism evidence="3 4">
    <name type="scientific">Xylaria arbuscula</name>
    <dbReference type="NCBI Taxonomy" id="114810"/>
    <lineage>
        <taxon>Eukaryota</taxon>
        <taxon>Fungi</taxon>
        <taxon>Dikarya</taxon>
        <taxon>Ascomycota</taxon>
        <taxon>Pezizomycotina</taxon>
        <taxon>Sordariomycetes</taxon>
        <taxon>Xylariomycetidae</taxon>
        <taxon>Xylariales</taxon>
        <taxon>Xylariaceae</taxon>
        <taxon>Xylaria</taxon>
    </lineage>
</organism>
<comment type="caution">
    <text evidence="3">The sequence shown here is derived from an EMBL/GenBank/DDBJ whole genome shotgun (WGS) entry which is preliminary data.</text>
</comment>
<evidence type="ECO:0000256" key="1">
    <source>
        <dbReference type="SAM" id="MobiDB-lite"/>
    </source>
</evidence>
<dbReference type="SUPFAM" id="SSF54695">
    <property type="entry name" value="POZ domain"/>
    <property type="match status" value="1"/>
</dbReference>
<reference evidence="3" key="1">
    <citation type="submission" date="2022-07" db="EMBL/GenBank/DDBJ databases">
        <title>Genome Sequence of Xylaria arbuscula.</title>
        <authorList>
            <person name="Buettner E."/>
        </authorList>
    </citation>
    <scope>NUCLEOTIDE SEQUENCE</scope>
    <source>
        <strain evidence="3">VT107</strain>
    </source>
</reference>
<dbReference type="Proteomes" id="UP001148614">
    <property type="component" value="Unassembled WGS sequence"/>
</dbReference>
<protein>
    <recommendedName>
        <fullName evidence="2">Heterokaryon incompatibility domain-containing protein</fullName>
    </recommendedName>
</protein>
<gene>
    <name evidence="3" type="ORF">NPX13_g3432</name>
</gene>
<evidence type="ECO:0000259" key="2">
    <source>
        <dbReference type="Pfam" id="PF06985"/>
    </source>
</evidence>
<proteinExistence type="predicted"/>
<feature type="region of interest" description="Disordered" evidence="1">
    <location>
        <begin position="1145"/>
        <end position="1187"/>
    </location>
</feature>
<evidence type="ECO:0000313" key="3">
    <source>
        <dbReference type="EMBL" id="KAJ3577133.1"/>
    </source>
</evidence>
<dbReference type="VEuPathDB" id="FungiDB:F4678DRAFT_35745"/>
<dbReference type="EMBL" id="JANPWZ010000425">
    <property type="protein sequence ID" value="KAJ3577133.1"/>
    <property type="molecule type" value="Genomic_DNA"/>
</dbReference>
<keyword evidence="4" id="KW-1185">Reference proteome</keyword>
<feature type="region of interest" description="Disordered" evidence="1">
    <location>
        <begin position="1094"/>
        <end position="1114"/>
    </location>
</feature>
<name>A0A9W8TN88_9PEZI</name>